<dbReference type="EMBL" id="VFWZ01000002">
    <property type="protein sequence ID" value="TPN87351.1"/>
    <property type="molecule type" value="Genomic_DNA"/>
</dbReference>
<comment type="caution">
    <text evidence="5">The sequence shown here is derived from an EMBL/GenBank/DDBJ whole genome shotgun (WGS) entry which is preliminary data.</text>
</comment>
<evidence type="ECO:0000256" key="2">
    <source>
        <dbReference type="ARBA" id="ARBA00022603"/>
    </source>
</evidence>
<dbReference type="OrthoDB" id="9789123at2"/>
<sequence length="263" mass="30191">MQEKYDTIGIDYNHTRKADPYIFDKLLSLLDPNLNGKYLDIGCGTGNYTIEFSKKGYQFIGIDPSEKMLDKAKNQNQHVKWKVSKAEDLKLPTASVDGIIASLTIHHWKDLNQSFTELNRVLKPEGVFVLFTSTSVQMKGYWLNHYFPKMLSDSIHQMPSYHIIEESAKNNNFNIITTEKYNIKSDLQDLFLYCGKNNPKMYLNPKIRNGISSFSSLSNAEEVSKGLHFLEKDITSGKVNDVITRYNNTDGDYLFIVFKKTSN</sequence>
<evidence type="ECO:0000259" key="4">
    <source>
        <dbReference type="Pfam" id="PF08241"/>
    </source>
</evidence>
<name>A0A504JLA3_9FLAO</name>
<dbReference type="GO" id="GO:0032259">
    <property type="term" value="P:methylation"/>
    <property type="evidence" value="ECO:0007669"/>
    <property type="project" value="UniProtKB-KW"/>
</dbReference>
<keyword evidence="6" id="KW-1185">Reference proteome</keyword>
<feature type="domain" description="Methyltransferase type 11" evidence="4">
    <location>
        <begin position="39"/>
        <end position="130"/>
    </location>
</feature>
<dbReference type="AlphaFoldDB" id="A0A504JLA3"/>
<dbReference type="InterPro" id="IPR029063">
    <property type="entry name" value="SAM-dependent_MTases_sf"/>
</dbReference>
<keyword evidence="2 5" id="KW-0489">Methyltransferase</keyword>
<protein>
    <submittedName>
        <fullName evidence="5">Class I SAM-dependent methyltransferase</fullName>
    </submittedName>
</protein>
<dbReference type="Pfam" id="PF08241">
    <property type="entry name" value="Methyltransf_11"/>
    <property type="match status" value="1"/>
</dbReference>
<evidence type="ECO:0000256" key="3">
    <source>
        <dbReference type="ARBA" id="ARBA00022679"/>
    </source>
</evidence>
<dbReference type="PANTHER" id="PTHR44942">
    <property type="entry name" value="METHYLTRANSF_11 DOMAIN-CONTAINING PROTEIN"/>
    <property type="match status" value="1"/>
</dbReference>
<comment type="similarity">
    <text evidence="1">Belongs to the methyltransferase superfamily.</text>
</comment>
<dbReference type="InterPro" id="IPR051052">
    <property type="entry name" value="Diverse_substrate_MTase"/>
</dbReference>
<dbReference type="CDD" id="cd02440">
    <property type="entry name" value="AdoMet_MTases"/>
    <property type="match status" value="1"/>
</dbReference>
<dbReference type="SUPFAM" id="SSF53335">
    <property type="entry name" value="S-adenosyl-L-methionine-dependent methyltransferases"/>
    <property type="match status" value="1"/>
</dbReference>
<dbReference type="PANTHER" id="PTHR44942:SF4">
    <property type="entry name" value="METHYLTRANSFERASE TYPE 11 DOMAIN-CONTAINING PROTEIN"/>
    <property type="match status" value="1"/>
</dbReference>
<dbReference type="Proteomes" id="UP000315540">
    <property type="component" value="Unassembled WGS sequence"/>
</dbReference>
<proteinExistence type="inferred from homology"/>
<evidence type="ECO:0000256" key="1">
    <source>
        <dbReference type="ARBA" id="ARBA00008361"/>
    </source>
</evidence>
<dbReference type="InterPro" id="IPR013216">
    <property type="entry name" value="Methyltransf_11"/>
</dbReference>
<organism evidence="5 6">
    <name type="scientific">Aquimarina algicola</name>
    <dbReference type="NCBI Taxonomy" id="2589995"/>
    <lineage>
        <taxon>Bacteria</taxon>
        <taxon>Pseudomonadati</taxon>
        <taxon>Bacteroidota</taxon>
        <taxon>Flavobacteriia</taxon>
        <taxon>Flavobacteriales</taxon>
        <taxon>Flavobacteriaceae</taxon>
        <taxon>Aquimarina</taxon>
    </lineage>
</organism>
<reference evidence="5 6" key="1">
    <citation type="submission" date="2019-06" db="EMBL/GenBank/DDBJ databases">
        <authorList>
            <person name="Meng X."/>
        </authorList>
    </citation>
    <scope>NUCLEOTIDE SEQUENCE [LARGE SCALE GENOMIC DNA]</scope>
    <source>
        <strain evidence="5 6">M625</strain>
    </source>
</reference>
<dbReference type="GO" id="GO:0008757">
    <property type="term" value="F:S-adenosylmethionine-dependent methyltransferase activity"/>
    <property type="evidence" value="ECO:0007669"/>
    <property type="project" value="InterPro"/>
</dbReference>
<evidence type="ECO:0000313" key="6">
    <source>
        <dbReference type="Proteomes" id="UP000315540"/>
    </source>
</evidence>
<dbReference type="RefSeq" id="WP_140591993.1">
    <property type="nucleotide sequence ID" value="NZ_VFWZ01000002.1"/>
</dbReference>
<accession>A0A504JLA3</accession>
<keyword evidence="3 5" id="KW-0808">Transferase</keyword>
<evidence type="ECO:0000313" key="5">
    <source>
        <dbReference type="EMBL" id="TPN87351.1"/>
    </source>
</evidence>
<gene>
    <name evidence="5" type="ORF">FHK87_07120</name>
</gene>
<dbReference type="Gene3D" id="3.40.50.150">
    <property type="entry name" value="Vaccinia Virus protein VP39"/>
    <property type="match status" value="1"/>
</dbReference>